<dbReference type="PROSITE" id="PS50089">
    <property type="entry name" value="ZF_RING_2"/>
    <property type="match status" value="1"/>
</dbReference>
<evidence type="ECO:0000256" key="4">
    <source>
        <dbReference type="ARBA" id="ARBA00022692"/>
    </source>
</evidence>
<dbReference type="EMBL" id="CP049001">
    <property type="protein sequence ID" value="QID84242.1"/>
    <property type="molecule type" value="Genomic_DNA"/>
</dbReference>
<keyword evidence="10" id="KW-0472">Membrane</keyword>
<dbReference type="AlphaFoldDB" id="A0A6C1E4M1"/>
<evidence type="ECO:0000259" key="13">
    <source>
        <dbReference type="PROSITE" id="PS50089"/>
    </source>
</evidence>
<accession>A0A6C1E4M1</accession>
<evidence type="ECO:0000256" key="1">
    <source>
        <dbReference type="ARBA" id="ARBA00004167"/>
    </source>
</evidence>
<evidence type="ECO:0000313" key="14">
    <source>
        <dbReference type="EMBL" id="QID84242.1"/>
    </source>
</evidence>
<keyword evidence="8" id="KW-0862">Zinc</keyword>
<comment type="pathway">
    <text evidence="2">Protein modification; protein ubiquitination.</text>
</comment>
<dbReference type="GO" id="GO:0016020">
    <property type="term" value="C:membrane"/>
    <property type="evidence" value="ECO:0007669"/>
    <property type="project" value="UniProtKB-SubCell"/>
</dbReference>
<keyword evidence="3" id="KW-0808">Transferase</keyword>
<dbReference type="SMART" id="SM00184">
    <property type="entry name" value="RING"/>
    <property type="match status" value="1"/>
</dbReference>
<reference evidence="14 15" key="1">
    <citation type="journal article" date="2019" name="BMC Genomics">
        <title>Chromosome level assembly and comparative genome analysis confirm lager-brewing yeasts originated from a single hybridization.</title>
        <authorList>
            <person name="Salazar A.N."/>
            <person name="Gorter de Vries A.R."/>
            <person name="van den Broek M."/>
            <person name="Brouwers N."/>
            <person name="de la Torre Cortes P."/>
            <person name="Kuijpers N.G.A."/>
            <person name="Daran J.G."/>
            <person name="Abeel T."/>
        </authorList>
    </citation>
    <scope>NUCLEOTIDE SEQUENCE [LARGE SCALE GENOMIC DNA]</scope>
    <source>
        <strain evidence="14 15">CBS 1483</strain>
    </source>
</reference>
<comment type="subcellular location">
    <subcellularLocation>
        <location evidence="1">Membrane</location>
        <topology evidence="1">Single-pass membrane protein</topology>
    </subcellularLocation>
</comment>
<dbReference type="GO" id="GO:0016740">
    <property type="term" value="F:transferase activity"/>
    <property type="evidence" value="ECO:0007669"/>
    <property type="project" value="UniProtKB-KW"/>
</dbReference>
<keyword evidence="7" id="KW-0833">Ubl conjugation pathway</keyword>
<evidence type="ECO:0000256" key="3">
    <source>
        <dbReference type="ARBA" id="ARBA00022679"/>
    </source>
</evidence>
<keyword evidence="6 11" id="KW-0863">Zinc-finger</keyword>
<dbReference type="PANTHER" id="PTHR45768:SF18">
    <property type="entry name" value="RING-H2 FINGER PROTEIN ATL47-RELATED"/>
    <property type="match status" value="1"/>
</dbReference>
<dbReference type="Proteomes" id="UP000501346">
    <property type="component" value="Chromosome SeIV-SeII"/>
</dbReference>
<evidence type="ECO:0000313" key="15">
    <source>
        <dbReference type="Proteomes" id="UP000501346"/>
    </source>
</evidence>
<keyword evidence="4" id="KW-0812">Transmembrane</keyword>
<name>A0A6C1E4M1_SACPS</name>
<keyword evidence="15" id="KW-1185">Reference proteome</keyword>
<evidence type="ECO:0000256" key="12">
    <source>
        <dbReference type="SAM" id="MobiDB-lite"/>
    </source>
</evidence>
<evidence type="ECO:0000256" key="10">
    <source>
        <dbReference type="ARBA" id="ARBA00023136"/>
    </source>
</evidence>
<dbReference type="Pfam" id="PF13639">
    <property type="entry name" value="zf-RING_2"/>
    <property type="match status" value="1"/>
</dbReference>
<dbReference type="Gene3D" id="3.30.40.10">
    <property type="entry name" value="Zinc/RING finger domain, C3HC4 (zinc finger)"/>
    <property type="match status" value="1"/>
</dbReference>
<dbReference type="PANTHER" id="PTHR45768">
    <property type="entry name" value="E3 UBIQUITIN-PROTEIN LIGASE RNF13-LIKE"/>
    <property type="match status" value="1"/>
</dbReference>
<keyword evidence="9" id="KW-1133">Transmembrane helix</keyword>
<organism evidence="14 15">
    <name type="scientific">Saccharomyces pastorianus</name>
    <name type="common">Lager yeast</name>
    <name type="synonym">Saccharomyces cerevisiae x Saccharomyces eubayanus</name>
    <dbReference type="NCBI Taxonomy" id="27292"/>
    <lineage>
        <taxon>Eukaryota</taxon>
        <taxon>Fungi</taxon>
        <taxon>Dikarya</taxon>
        <taxon>Ascomycota</taxon>
        <taxon>Saccharomycotina</taxon>
        <taxon>Saccharomycetes</taxon>
        <taxon>Saccharomycetales</taxon>
        <taxon>Saccharomycetaceae</taxon>
        <taxon>Saccharomyces</taxon>
    </lineage>
</organism>
<gene>
    <name evidence="14" type="ORF">GRS66_006740</name>
</gene>
<evidence type="ECO:0000256" key="11">
    <source>
        <dbReference type="PROSITE-ProRule" id="PRU00175"/>
    </source>
</evidence>
<dbReference type="OrthoDB" id="8062037at2759"/>
<evidence type="ECO:0000256" key="8">
    <source>
        <dbReference type="ARBA" id="ARBA00022833"/>
    </source>
</evidence>
<feature type="region of interest" description="Disordered" evidence="12">
    <location>
        <begin position="19"/>
        <end position="40"/>
    </location>
</feature>
<evidence type="ECO:0000256" key="9">
    <source>
        <dbReference type="ARBA" id="ARBA00022989"/>
    </source>
</evidence>
<dbReference type="SUPFAM" id="SSF57850">
    <property type="entry name" value="RING/U-box"/>
    <property type="match status" value="1"/>
</dbReference>
<feature type="domain" description="RING-type" evidence="13">
    <location>
        <begin position="119"/>
        <end position="163"/>
    </location>
</feature>
<evidence type="ECO:0000256" key="6">
    <source>
        <dbReference type="ARBA" id="ARBA00022771"/>
    </source>
</evidence>
<sequence length="190" mass="21848">MSTYEVLPASHIFRLEEHGIQQNSRDTRETRETSQEEQRRQVRSQLQALFQNFGNTGGESNGYSDSTLLLQLLSQLLPESLQEEWLQELDSDKKKGCSDAFAASLPRINKKSLKPSDNCSICYTNYLEDKYPLVVELPHCHHKFDLECLSVWLSRSTTCPLCRDDVMGHRVVNEIDTTEAELEEDWGMYG</sequence>
<dbReference type="InterPro" id="IPR001841">
    <property type="entry name" value="Znf_RING"/>
</dbReference>
<keyword evidence="5" id="KW-0479">Metal-binding</keyword>
<protein>
    <recommendedName>
        <fullName evidence="13">RING-type domain-containing protein</fullName>
    </recommendedName>
</protein>
<dbReference type="InterPro" id="IPR013083">
    <property type="entry name" value="Znf_RING/FYVE/PHD"/>
</dbReference>
<evidence type="ECO:0000256" key="5">
    <source>
        <dbReference type="ARBA" id="ARBA00022723"/>
    </source>
</evidence>
<evidence type="ECO:0000256" key="7">
    <source>
        <dbReference type="ARBA" id="ARBA00022786"/>
    </source>
</evidence>
<proteinExistence type="predicted"/>
<dbReference type="GO" id="GO:0008270">
    <property type="term" value="F:zinc ion binding"/>
    <property type="evidence" value="ECO:0007669"/>
    <property type="project" value="UniProtKB-KW"/>
</dbReference>
<evidence type="ECO:0000256" key="2">
    <source>
        <dbReference type="ARBA" id="ARBA00004906"/>
    </source>
</evidence>